<dbReference type="InterPro" id="IPR009027">
    <property type="entry name" value="Ribosomal_bL9/RNase_H1_N"/>
</dbReference>
<dbReference type="GO" id="GO:0003735">
    <property type="term" value="F:structural constituent of ribosome"/>
    <property type="evidence" value="ECO:0007669"/>
    <property type="project" value="InterPro"/>
</dbReference>
<dbReference type="GO" id="GO:0005840">
    <property type="term" value="C:ribosome"/>
    <property type="evidence" value="ECO:0007669"/>
    <property type="project" value="UniProtKB-KW"/>
</dbReference>
<evidence type="ECO:0000256" key="1">
    <source>
        <dbReference type="ARBA" id="ARBA00010605"/>
    </source>
</evidence>
<evidence type="ECO:0000313" key="10">
    <source>
        <dbReference type="Proteomes" id="UP000260363"/>
    </source>
</evidence>
<dbReference type="Pfam" id="PF01281">
    <property type="entry name" value="Ribosomal_L9_N"/>
    <property type="match status" value="1"/>
</dbReference>
<comment type="similarity">
    <text evidence="1 7">Belongs to the bacterial ribosomal protein bL9 family.</text>
</comment>
<dbReference type="OMA" id="FAIRWTK"/>
<protein>
    <recommendedName>
        <fullName evidence="6 7">Large ribosomal subunit protein bL9</fullName>
    </recommendedName>
</protein>
<dbReference type="AlphaFoldDB" id="A0A070A318"/>
<accession>A0A070A318</accession>
<dbReference type="PATRIC" id="fig|243161.6.peg.202"/>
<dbReference type="RefSeq" id="WP_010229759.1">
    <property type="nucleotide sequence ID" value="NZ_CP007217.1"/>
</dbReference>
<dbReference type="Proteomes" id="UP000260363">
    <property type="component" value="Chromosome"/>
</dbReference>
<reference evidence="9 10" key="1">
    <citation type="submission" date="2014-02" db="EMBL/GenBank/DDBJ databases">
        <authorList>
            <person name="Chen C."/>
            <person name="Conrad T.A."/>
            <person name="Zhou Z."/>
            <person name="Lai Z."/>
            <person name="Zhong G."/>
        </authorList>
    </citation>
    <scope>NUCLEOTIDE SEQUENCE [LARGE SCALE GENOMIC DNA]</scope>
    <source>
        <strain evidence="9 10">Nigg3-28</strain>
    </source>
</reference>
<dbReference type="NCBIfam" id="TIGR00158">
    <property type="entry name" value="L9"/>
    <property type="match status" value="1"/>
</dbReference>
<dbReference type="GO" id="GO:0006412">
    <property type="term" value="P:translation"/>
    <property type="evidence" value="ECO:0007669"/>
    <property type="project" value="UniProtKB-UniRule"/>
</dbReference>
<dbReference type="SUPFAM" id="SSF55653">
    <property type="entry name" value="Ribosomal protein L9 C-domain"/>
    <property type="match status" value="1"/>
</dbReference>
<dbReference type="Gene3D" id="3.10.430.100">
    <property type="entry name" value="Ribosomal protein L9, C-terminal domain"/>
    <property type="match status" value="1"/>
</dbReference>
<dbReference type="InterPro" id="IPR036935">
    <property type="entry name" value="Ribosomal_bL9_N_sf"/>
</dbReference>
<dbReference type="InterPro" id="IPR020594">
    <property type="entry name" value="Ribosomal_bL9_bac/chp"/>
</dbReference>
<keyword evidence="4 7" id="KW-0689">Ribosomal protein</keyword>
<dbReference type="PANTHER" id="PTHR21368">
    <property type="entry name" value="50S RIBOSOMAL PROTEIN L9"/>
    <property type="match status" value="1"/>
</dbReference>
<dbReference type="SMR" id="A0A070A318"/>
<dbReference type="GeneID" id="1246312"/>
<evidence type="ECO:0000256" key="6">
    <source>
        <dbReference type="ARBA" id="ARBA00035292"/>
    </source>
</evidence>
<dbReference type="STRING" id="83560.NC80_00940"/>
<dbReference type="HAMAP" id="MF_00503">
    <property type="entry name" value="Ribosomal_bL9"/>
    <property type="match status" value="1"/>
</dbReference>
<dbReference type="EMBL" id="CP007217">
    <property type="protein sequence ID" value="AJR10278.1"/>
    <property type="molecule type" value="Genomic_DNA"/>
</dbReference>
<feature type="domain" description="Ribosomal protein L9" evidence="8">
    <location>
        <begin position="15"/>
        <end position="42"/>
    </location>
</feature>
<dbReference type="InterPro" id="IPR020069">
    <property type="entry name" value="Ribosomal_bL9_C"/>
</dbReference>
<organism evidence="9 10">
    <name type="scientific">Chlamydia muridarum</name>
    <dbReference type="NCBI Taxonomy" id="83560"/>
    <lineage>
        <taxon>Bacteria</taxon>
        <taxon>Pseudomonadati</taxon>
        <taxon>Chlamydiota</taxon>
        <taxon>Chlamydiia</taxon>
        <taxon>Chlamydiales</taxon>
        <taxon>Chlamydiaceae</taxon>
        <taxon>Chlamydia/Chlamydophila group</taxon>
        <taxon>Chlamydia</taxon>
    </lineage>
</organism>
<evidence type="ECO:0000313" key="9">
    <source>
        <dbReference type="EMBL" id="AJR10278.1"/>
    </source>
</evidence>
<dbReference type="InterPro" id="IPR020070">
    <property type="entry name" value="Ribosomal_bL9_N"/>
</dbReference>
<dbReference type="SUPFAM" id="SSF55658">
    <property type="entry name" value="L9 N-domain-like"/>
    <property type="match status" value="1"/>
</dbReference>
<dbReference type="PROSITE" id="PS00651">
    <property type="entry name" value="RIBOSOMAL_L9"/>
    <property type="match status" value="1"/>
</dbReference>
<evidence type="ECO:0000259" key="8">
    <source>
        <dbReference type="PROSITE" id="PS00651"/>
    </source>
</evidence>
<dbReference type="InterPro" id="IPR036791">
    <property type="entry name" value="Ribosomal_bL9_C_sf"/>
</dbReference>
<dbReference type="KEGG" id="cmm:NC80_00940"/>
<evidence type="ECO:0000256" key="7">
    <source>
        <dbReference type="HAMAP-Rule" id="MF_00503"/>
    </source>
</evidence>
<dbReference type="Gene3D" id="3.40.5.10">
    <property type="entry name" value="Ribosomal protein L9, N-terminal domain"/>
    <property type="match status" value="1"/>
</dbReference>
<dbReference type="KEGG" id="cmg:NC81_00955"/>
<evidence type="ECO:0000256" key="3">
    <source>
        <dbReference type="ARBA" id="ARBA00022884"/>
    </source>
</evidence>
<dbReference type="GO" id="GO:1990904">
    <property type="term" value="C:ribonucleoprotein complex"/>
    <property type="evidence" value="ECO:0007669"/>
    <property type="project" value="UniProtKB-KW"/>
</dbReference>
<comment type="function">
    <text evidence="7">Binds to the 23S rRNA.</text>
</comment>
<evidence type="ECO:0000256" key="5">
    <source>
        <dbReference type="ARBA" id="ARBA00023274"/>
    </source>
</evidence>
<sequence>MKPQLLLLEDVDGLGRSGDLVVAKPGYVRNYLLPKGKAVVASAGTLRLQAKLQEQRLLQAAADKEESLRLAETLRSLVLDFQVRVDSENNMYGSVTVNDIISVADQKGVVLTRKNFPRAHSGVKTLGKHVIGLKLKEGVTADLHLEVRADHEIAEQKELQSMEEQED</sequence>
<dbReference type="Pfam" id="PF03948">
    <property type="entry name" value="Ribosomal_L9_C"/>
    <property type="match status" value="1"/>
</dbReference>
<evidence type="ECO:0000256" key="2">
    <source>
        <dbReference type="ARBA" id="ARBA00022730"/>
    </source>
</evidence>
<proteinExistence type="inferred from homology"/>
<keyword evidence="2 7" id="KW-0699">rRNA-binding</keyword>
<dbReference type="KEGG" id="cmx:DNC_00955"/>
<keyword evidence="3 7" id="KW-0694">RNA-binding</keyword>
<dbReference type="InterPro" id="IPR000244">
    <property type="entry name" value="Ribosomal_bL9"/>
</dbReference>
<keyword evidence="5 7" id="KW-0687">Ribonucleoprotein</keyword>
<evidence type="ECO:0000256" key="4">
    <source>
        <dbReference type="ARBA" id="ARBA00022980"/>
    </source>
</evidence>
<dbReference type="GO" id="GO:0019843">
    <property type="term" value="F:rRNA binding"/>
    <property type="evidence" value="ECO:0007669"/>
    <property type="project" value="UniProtKB-UniRule"/>
</dbReference>
<name>A0A070A318_CHLMR</name>
<gene>
    <name evidence="7" type="primary">rplI</name>
    <name evidence="9" type="ORF">BD36_01010</name>
</gene>